<keyword evidence="5" id="KW-1185">Reference proteome</keyword>
<dbReference type="InterPro" id="IPR008978">
    <property type="entry name" value="HSP20-like_chaperone"/>
</dbReference>
<dbReference type="PANTHER" id="PTHR11527">
    <property type="entry name" value="HEAT-SHOCK PROTEIN 20 FAMILY MEMBER"/>
    <property type="match status" value="1"/>
</dbReference>
<comment type="caution">
    <text evidence="4">The sequence shown here is derived from an EMBL/GenBank/DDBJ whole genome shotgun (WGS) entry which is preliminary data.</text>
</comment>
<comment type="similarity">
    <text evidence="1 2">Belongs to the small heat shock protein (HSP20) family.</text>
</comment>
<dbReference type="CDD" id="cd06464">
    <property type="entry name" value="ACD_sHsps-like"/>
    <property type="match status" value="1"/>
</dbReference>
<gene>
    <name evidence="4" type="ORF">NQX30_03070</name>
</gene>
<protein>
    <submittedName>
        <fullName evidence="4">Hsp20/alpha crystallin family protein</fullName>
    </submittedName>
</protein>
<evidence type="ECO:0000313" key="5">
    <source>
        <dbReference type="Proteomes" id="UP001168167"/>
    </source>
</evidence>
<dbReference type="Pfam" id="PF00011">
    <property type="entry name" value="HSP20"/>
    <property type="match status" value="1"/>
</dbReference>
<evidence type="ECO:0000256" key="1">
    <source>
        <dbReference type="PROSITE-ProRule" id="PRU00285"/>
    </source>
</evidence>
<evidence type="ECO:0000256" key="2">
    <source>
        <dbReference type="RuleBase" id="RU003616"/>
    </source>
</evidence>
<evidence type="ECO:0000259" key="3">
    <source>
        <dbReference type="PROSITE" id="PS01031"/>
    </source>
</evidence>
<sequence length="126" mass="14106">MHNLYKPFDRFLQSVERDFPAASSAGFRVNIKESEAHYHLSADLPGVTKKDVSVNVENGVLSISALFKQEEGDMLHSERLNGSYERTFRLSDKIAAESIEAAMKDGVLTLTIPKGERIIKRQIAIN</sequence>
<reference evidence="4" key="1">
    <citation type="submission" date="2022-08" db="EMBL/GenBank/DDBJ databases">
        <authorList>
            <person name="Dzunkova M."/>
            <person name="La Clair J."/>
            <person name="Tyml T."/>
            <person name="Doud D."/>
            <person name="Schulz F."/>
            <person name="Piquer S."/>
            <person name="Porcel Sanchis D."/>
            <person name="Osborn A."/>
            <person name="Robinson D."/>
            <person name="Louie K.B."/>
            <person name="Bowen B.P."/>
            <person name="Bowers R."/>
            <person name="Lee J."/>
            <person name="Arnau Llombart V."/>
            <person name="Diaz Villanueva W."/>
            <person name="Gosliner T."/>
            <person name="Northen T."/>
            <person name="Cheng J.-F."/>
            <person name="Burkart M.D."/>
            <person name="Woyke T."/>
        </authorList>
    </citation>
    <scope>NUCLEOTIDE SEQUENCE</scope>
    <source>
        <strain evidence="4">Df01</strain>
    </source>
</reference>
<reference evidence="4" key="2">
    <citation type="journal article" date="2023" name="Microbiome">
        <title>Synthase-selected sorting approach identifies a beta-lactone synthase in a nudibranch symbiotic bacterium.</title>
        <authorList>
            <person name="Dzunkova M."/>
            <person name="La Clair J.J."/>
            <person name="Tyml T."/>
            <person name="Doud D."/>
            <person name="Schulz F."/>
            <person name="Piquer-Esteban S."/>
            <person name="Porcel Sanchis D."/>
            <person name="Osborn A."/>
            <person name="Robinson D."/>
            <person name="Louie K.B."/>
            <person name="Bowen B.P."/>
            <person name="Bowers R.M."/>
            <person name="Lee J."/>
            <person name="Arnau V."/>
            <person name="Diaz-Villanueva W."/>
            <person name="Stepanauskas R."/>
            <person name="Gosliner T."/>
            <person name="Date S.V."/>
            <person name="Northen T.R."/>
            <person name="Cheng J.F."/>
            <person name="Burkart M.D."/>
            <person name="Woyke T."/>
        </authorList>
    </citation>
    <scope>NUCLEOTIDE SEQUENCE</scope>
    <source>
        <strain evidence="4">Df01</strain>
    </source>
</reference>
<dbReference type="EMBL" id="JANQAO010000001">
    <property type="protein sequence ID" value="MDM5147355.1"/>
    <property type="molecule type" value="Genomic_DNA"/>
</dbReference>
<proteinExistence type="inferred from homology"/>
<dbReference type="PROSITE" id="PS01031">
    <property type="entry name" value="SHSP"/>
    <property type="match status" value="1"/>
</dbReference>
<feature type="domain" description="SHSP" evidence="3">
    <location>
        <begin position="20"/>
        <end position="126"/>
    </location>
</feature>
<dbReference type="Gene3D" id="2.60.40.790">
    <property type="match status" value="1"/>
</dbReference>
<evidence type="ECO:0000313" key="4">
    <source>
        <dbReference type="EMBL" id="MDM5147355.1"/>
    </source>
</evidence>
<dbReference type="Proteomes" id="UP001168167">
    <property type="component" value="Unassembled WGS sequence"/>
</dbReference>
<dbReference type="SUPFAM" id="SSF49764">
    <property type="entry name" value="HSP20-like chaperones"/>
    <property type="match status" value="1"/>
</dbReference>
<dbReference type="InterPro" id="IPR002068">
    <property type="entry name" value="A-crystallin/Hsp20_dom"/>
</dbReference>
<dbReference type="InterPro" id="IPR031107">
    <property type="entry name" value="Small_HSP"/>
</dbReference>
<organism evidence="4 5">
    <name type="scientific">Candidatus Doriopsillibacter californiensis</name>
    <dbReference type="NCBI Taxonomy" id="2970740"/>
    <lineage>
        <taxon>Bacteria</taxon>
        <taxon>Pseudomonadati</taxon>
        <taxon>Pseudomonadota</taxon>
        <taxon>Gammaproteobacteria</taxon>
        <taxon>Candidatus Tethybacterales</taxon>
        <taxon>Candidatus Persebacteraceae</taxon>
        <taxon>Candidatus Doriopsillibacter</taxon>
    </lineage>
</organism>
<accession>A0ABT7QL76</accession>
<name>A0ABT7QL76_9GAMM</name>